<evidence type="ECO:0000313" key="2">
    <source>
        <dbReference type="EMBL" id="MDE1514640.1"/>
    </source>
</evidence>
<evidence type="ECO:0000256" key="1">
    <source>
        <dbReference type="SAM" id="SignalP"/>
    </source>
</evidence>
<evidence type="ECO:0000313" key="3">
    <source>
        <dbReference type="Proteomes" id="UP001216189"/>
    </source>
</evidence>
<comment type="caution">
    <text evidence="2">The sequence shown here is derived from an EMBL/GenBank/DDBJ whole genome shotgun (WGS) entry which is preliminary data.</text>
</comment>
<sequence length="332" mass="37401">MKPLYTYLSVLPLLSLSLTAQASSDRNQPGWDFTLSLNSFYARTQSQMNTNDDNALTPNLQQSGHTTSKMRFMPLGNVQYTFASGKTQFFAGQSSDQVIEGQLQAELGITHKFDQLGQITLAYFPALPGVNETWRDPYLTQAARSTTDITAQGGRIAYTAPFALPLTLRYAYLDYQVDKEQSASEDKWSAIDRGLLNRNSIYQQMSAEVSLPISRAWSLVPQVSYTKRDAEGDAFDFNALDYQLSLNHFFGQQALFMTLSYGQEDYQTEHPIFSATRDAQRWSAFALYAYRAPFGWKNVSLNAMAGIRETNDVINFFDQKSTFLSTGIAFNF</sequence>
<reference evidence="2 3" key="1">
    <citation type="submission" date="2023-02" db="EMBL/GenBank/DDBJ databases">
        <title>Vibrio intestini sp. nov., a close relative of Vibrio cholerae isolated from the intestine of Healthy Culter dabryi.</title>
        <authorList>
            <person name="Wu N."/>
        </authorList>
    </citation>
    <scope>NUCLEOTIDE SEQUENCE [LARGE SCALE GENOMIC DNA]</scope>
    <source>
        <strain evidence="2 3">DSL-7</strain>
    </source>
</reference>
<keyword evidence="3" id="KW-1185">Reference proteome</keyword>
<dbReference type="InterPro" id="IPR016896">
    <property type="entry name" value="DUF2860"/>
</dbReference>
<organism evidence="2 3">
    <name type="scientific">Vibrio chanodichtyis</name>
    <dbReference type="NCBI Taxonomy" id="3027932"/>
    <lineage>
        <taxon>Bacteria</taxon>
        <taxon>Pseudomonadati</taxon>
        <taxon>Pseudomonadota</taxon>
        <taxon>Gammaproteobacteria</taxon>
        <taxon>Vibrionales</taxon>
        <taxon>Vibrionaceae</taxon>
        <taxon>Vibrio</taxon>
    </lineage>
</organism>
<accession>A0ABT5UZ01</accession>
<dbReference type="RefSeq" id="WP_274722302.1">
    <property type="nucleotide sequence ID" value="NZ_JARBFT010000004.1"/>
</dbReference>
<feature type="signal peptide" evidence="1">
    <location>
        <begin position="1"/>
        <end position="22"/>
    </location>
</feature>
<dbReference type="Proteomes" id="UP001216189">
    <property type="component" value="Unassembled WGS sequence"/>
</dbReference>
<dbReference type="EMBL" id="JARBFT010000004">
    <property type="protein sequence ID" value="MDE1514640.1"/>
    <property type="molecule type" value="Genomic_DNA"/>
</dbReference>
<dbReference type="Pfam" id="PF11059">
    <property type="entry name" value="DUF2860"/>
    <property type="match status" value="1"/>
</dbReference>
<protein>
    <submittedName>
        <fullName evidence="2">DUF2860 domain-containing protein</fullName>
    </submittedName>
</protein>
<name>A0ABT5UZ01_9VIBR</name>
<dbReference type="PIRSF" id="PIRSF028696">
    <property type="entry name" value="UCP028696"/>
    <property type="match status" value="1"/>
</dbReference>
<keyword evidence="1" id="KW-0732">Signal</keyword>
<gene>
    <name evidence="2" type="ORF">PUN32_06390</name>
</gene>
<proteinExistence type="predicted"/>
<feature type="chain" id="PRO_5045604367" evidence="1">
    <location>
        <begin position="23"/>
        <end position="332"/>
    </location>
</feature>